<evidence type="ECO:0000256" key="5">
    <source>
        <dbReference type="ARBA" id="ARBA00022833"/>
    </source>
</evidence>
<keyword evidence="8" id="KW-1185">Reference proteome</keyword>
<organism evidence="7 8">
    <name type="scientific">Gulosibacter faecalis</name>
    <dbReference type="NCBI Taxonomy" id="272240"/>
    <lineage>
        <taxon>Bacteria</taxon>
        <taxon>Bacillati</taxon>
        <taxon>Actinomycetota</taxon>
        <taxon>Actinomycetes</taxon>
        <taxon>Micrococcales</taxon>
        <taxon>Microbacteriaceae</taxon>
        <taxon>Gulosibacter</taxon>
    </lineage>
</organism>
<dbReference type="RefSeq" id="WP_390295234.1">
    <property type="nucleotide sequence ID" value="NZ_JBHUNE010000003.1"/>
</dbReference>
<accession>A0ABW5UWH2</accession>
<keyword evidence="4" id="KW-0378">Hydrolase</keyword>
<dbReference type="InterPro" id="IPR001279">
    <property type="entry name" value="Metallo-B-lactamas"/>
</dbReference>
<protein>
    <submittedName>
        <fullName evidence="7">N-acyl homoserine lactonase family protein</fullName>
    </submittedName>
</protein>
<comment type="cofactor">
    <cofactor evidence="1">
        <name>Zn(2+)</name>
        <dbReference type="ChEBI" id="CHEBI:29105"/>
    </cofactor>
</comment>
<reference evidence="8" key="1">
    <citation type="journal article" date="2019" name="Int. J. Syst. Evol. Microbiol.">
        <title>The Global Catalogue of Microorganisms (GCM) 10K type strain sequencing project: providing services to taxonomists for standard genome sequencing and annotation.</title>
        <authorList>
            <consortium name="The Broad Institute Genomics Platform"/>
            <consortium name="The Broad Institute Genome Sequencing Center for Infectious Disease"/>
            <person name="Wu L."/>
            <person name="Ma J."/>
        </authorList>
    </citation>
    <scope>NUCLEOTIDE SEQUENCE [LARGE SCALE GENOMIC DNA]</scope>
    <source>
        <strain evidence="8">TISTR 1514</strain>
    </source>
</reference>
<evidence type="ECO:0000313" key="8">
    <source>
        <dbReference type="Proteomes" id="UP001597492"/>
    </source>
</evidence>
<proteinExistence type="inferred from homology"/>
<evidence type="ECO:0000256" key="1">
    <source>
        <dbReference type="ARBA" id="ARBA00001947"/>
    </source>
</evidence>
<evidence type="ECO:0000259" key="6">
    <source>
        <dbReference type="SMART" id="SM00849"/>
    </source>
</evidence>
<evidence type="ECO:0000313" key="7">
    <source>
        <dbReference type="EMBL" id="MFD2757770.1"/>
    </source>
</evidence>
<keyword evidence="3" id="KW-0479">Metal-binding</keyword>
<dbReference type="EMBL" id="JBHUNE010000003">
    <property type="protein sequence ID" value="MFD2757770.1"/>
    <property type="molecule type" value="Genomic_DNA"/>
</dbReference>
<dbReference type="Pfam" id="PF00753">
    <property type="entry name" value="Lactamase_B"/>
    <property type="match status" value="1"/>
</dbReference>
<dbReference type="InterPro" id="IPR036866">
    <property type="entry name" value="RibonucZ/Hydroxyglut_hydro"/>
</dbReference>
<feature type="domain" description="Metallo-beta-lactamase" evidence="6">
    <location>
        <begin position="5"/>
        <end position="162"/>
    </location>
</feature>
<gene>
    <name evidence="7" type="ORF">ACFSW7_05185</name>
</gene>
<dbReference type="SUPFAM" id="SSF56281">
    <property type="entry name" value="Metallo-hydrolase/oxidoreductase"/>
    <property type="match status" value="1"/>
</dbReference>
<dbReference type="InterPro" id="IPR051013">
    <property type="entry name" value="MBL_superfamily_lactonases"/>
</dbReference>
<name>A0ABW5UWH2_9MICO</name>
<keyword evidence="5" id="KW-0862">Zinc</keyword>
<dbReference type="Proteomes" id="UP001597492">
    <property type="component" value="Unassembled WGS sequence"/>
</dbReference>
<dbReference type="PANTHER" id="PTHR42978:SF7">
    <property type="entry name" value="METALLO-HYDROLASE RV2300C-RELATED"/>
    <property type="match status" value="1"/>
</dbReference>
<dbReference type="CDD" id="cd07729">
    <property type="entry name" value="AHL_lactonase_MBL-fold"/>
    <property type="match status" value="1"/>
</dbReference>
<comment type="caution">
    <text evidence="7">The sequence shown here is derived from an EMBL/GenBank/DDBJ whole genome shotgun (WGS) entry which is preliminary data.</text>
</comment>
<dbReference type="PANTHER" id="PTHR42978">
    <property type="entry name" value="QUORUM-QUENCHING LACTONASE YTNP-RELATED-RELATED"/>
    <property type="match status" value="1"/>
</dbReference>
<evidence type="ECO:0000256" key="3">
    <source>
        <dbReference type="ARBA" id="ARBA00022723"/>
    </source>
</evidence>
<dbReference type="Gene3D" id="3.60.15.10">
    <property type="entry name" value="Ribonuclease Z/Hydroxyacylglutathione hydrolase-like"/>
    <property type="match status" value="1"/>
</dbReference>
<comment type="similarity">
    <text evidence="2">Belongs to the metallo-beta-lactamase superfamily.</text>
</comment>
<sequence>MRALGRAPEAVTDVVLSHLHYDHTGQLRDFPNSRIWVQQKEWDFWHGPMARRKMYSHIIEPKDIAYLDERLEGGDVQLIDGDVEIAPGVTTRLLGGHTPGLQILECSLGDRAVVLASDASHYFANYEEDEPYAIVDHVPSVLSAFDRIRELVAEEGVFVPGHDPLVRERFTGRVNGDENLILLATQPVIA</sequence>
<evidence type="ECO:0000256" key="2">
    <source>
        <dbReference type="ARBA" id="ARBA00007749"/>
    </source>
</evidence>
<dbReference type="SMART" id="SM00849">
    <property type="entry name" value="Lactamase_B"/>
    <property type="match status" value="1"/>
</dbReference>
<evidence type="ECO:0000256" key="4">
    <source>
        <dbReference type="ARBA" id="ARBA00022801"/>
    </source>
</evidence>